<dbReference type="PANTHER" id="PTHR43649">
    <property type="entry name" value="ARABINOSE-BINDING PROTEIN-RELATED"/>
    <property type="match status" value="1"/>
</dbReference>
<dbReference type="InterPro" id="IPR050490">
    <property type="entry name" value="Bact_solute-bd_prot1"/>
</dbReference>
<evidence type="ECO:0000256" key="3">
    <source>
        <dbReference type="ARBA" id="ARBA00011557"/>
    </source>
</evidence>
<dbReference type="PROSITE" id="PS51318">
    <property type="entry name" value="TAT"/>
    <property type="match status" value="1"/>
</dbReference>
<comment type="subunit">
    <text evidence="3">The complex is composed of two ATP-binding proteins (UgpC), two transmembrane proteins (UgpA and UgpE) and a solute-binding protein (UgpB).</text>
</comment>
<evidence type="ECO:0000256" key="8">
    <source>
        <dbReference type="ARBA" id="ARBA00034473"/>
    </source>
</evidence>
<dbReference type="OrthoDB" id="9804061at2"/>
<dbReference type="PANTHER" id="PTHR43649:SF31">
    <property type="entry name" value="SN-GLYCEROL-3-PHOSPHATE-BINDING PERIPLASMIC PROTEIN UGPB"/>
    <property type="match status" value="1"/>
</dbReference>
<keyword evidence="6" id="KW-0732">Signal</keyword>
<dbReference type="InterPro" id="IPR006311">
    <property type="entry name" value="TAT_signal"/>
</dbReference>
<comment type="similarity">
    <text evidence="2">Belongs to the bacterial solute-binding protein 1 family.</text>
</comment>
<dbReference type="Pfam" id="PF01547">
    <property type="entry name" value="SBP_bac_1"/>
    <property type="match status" value="1"/>
</dbReference>
<evidence type="ECO:0000256" key="7">
    <source>
        <dbReference type="ARBA" id="ARBA00022764"/>
    </source>
</evidence>
<keyword evidence="10" id="KW-1185">Reference proteome</keyword>
<dbReference type="Gene3D" id="3.40.190.10">
    <property type="entry name" value="Periplasmic binding protein-like II"/>
    <property type="match status" value="1"/>
</dbReference>
<dbReference type="RefSeq" id="WP_084603141.1">
    <property type="nucleotide sequence ID" value="NZ_FPKU01000001.1"/>
</dbReference>
<evidence type="ECO:0000256" key="5">
    <source>
        <dbReference type="ARBA" id="ARBA00022448"/>
    </source>
</evidence>
<proteinExistence type="inferred from homology"/>
<sequence>MFETTRRTGSVRMTRRAFMAGTATLATALALPGGRLFAQDLADPASLRRAGGTVLNFRAWERYPASDIPGLNQFLDANPDLSIEWSSAPFARYRDRLIAEFIGGTPLDVVQVPETELASWAESEWLMPLDDMEGIDAILAAASPGNVEASRAPDGKLYALPIFADAFGFAYNTEAFNAAGFEKPGATLDELRTQMEAIKAAGIEPYPLSLGMKKQAGQFWSLWSTLYASGGDMFDAEGQPAFDKPESPMKAILEWYVAAYNDWKIVSLEDLQRDWGVARTGIRTGQIKSGYMAQYALTEFNVKPDSAVTGKVKMALVPGLNANDVGAVGYCHGAGIAAGTRNPDASWRALNAYAGPGADGQWTLTQMRALDQGGRCPFPGVYEAPELQALIQSITLGDAADFAKLSQISKPKQGIKAPWYPEWEQAFMTHIQDALLKSTTIDAAITASADFARELAAG</sequence>
<evidence type="ECO:0000256" key="1">
    <source>
        <dbReference type="ARBA" id="ARBA00004418"/>
    </source>
</evidence>
<dbReference type="InterPro" id="IPR006059">
    <property type="entry name" value="SBP"/>
</dbReference>
<evidence type="ECO:0000256" key="6">
    <source>
        <dbReference type="ARBA" id="ARBA00022729"/>
    </source>
</evidence>
<reference evidence="9 10" key="1">
    <citation type="submission" date="2016-11" db="EMBL/GenBank/DDBJ databases">
        <authorList>
            <person name="Jaros S."/>
            <person name="Januszkiewicz K."/>
            <person name="Wedrychowicz H."/>
        </authorList>
    </citation>
    <scope>NUCLEOTIDE SEQUENCE [LARGE SCALE GENOMIC DNA]</scope>
    <source>
        <strain evidence="9 10">ATCC 23634</strain>
    </source>
</reference>
<dbReference type="STRING" id="665118.SAMN02983003_0032"/>
<gene>
    <name evidence="9" type="ORF">SAMN02983003_0032</name>
</gene>
<dbReference type="AlphaFoldDB" id="A0A1K2HSH6"/>
<accession>A0A1K2HSH6</accession>
<evidence type="ECO:0000256" key="4">
    <source>
        <dbReference type="ARBA" id="ARBA00017470"/>
    </source>
</evidence>
<evidence type="ECO:0000256" key="2">
    <source>
        <dbReference type="ARBA" id="ARBA00008520"/>
    </source>
</evidence>
<comment type="function">
    <text evidence="8">Part of the ABC transporter complex UgpBAEC involved in sn-glycerol-3-phosphate (G3P) import. Binds G3P.</text>
</comment>
<dbReference type="Proteomes" id="UP000183447">
    <property type="component" value="Unassembled WGS sequence"/>
</dbReference>
<comment type="subcellular location">
    <subcellularLocation>
        <location evidence="1">Periplasm</location>
    </subcellularLocation>
</comment>
<dbReference type="EMBL" id="FPKU01000001">
    <property type="protein sequence ID" value="SFZ80619.1"/>
    <property type="molecule type" value="Genomic_DNA"/>
</dbReference>
<keyword evidence="5" id="KW-0813">Transport</keyword>
<keyword evidence="7" id="KW-0574">Periplasm</keyword>
<organism evidence="9 10">
    <name type="scientific">Devosia enhydra</name>
    <dbReference type="NCBI Taxonomy" id="665118"/>
    <lineage>
        <taxon>Bacteria</taxon>
        <taxon>Pseudomonadati</taxon>
        <taxon>Pseudomonadota</taxon>
        <taxon>Alphaproteobacteria</taxon>
        <taxon>Hyphomicrobiales</taxon>
        <taxon>Devosiaceae</taxon>
        <taxon>Devosia</taxon>
    </lineage>
</organism>
<name>A0A1K2HSH6_9HYPH</name>
<dbReference type="GO" id="GO:0042597">
    <property type="term" value="C:periplasmic space"/>
    <property type="evidence" value="ECO:0007669"/>
    <property type="project" value="UniProtKB-SubCell"/>
</dbReference>
<dbReference type="SUPFAM" id="SSF53850">
    <property type="entry name" value="Periplasmic binding protein-like II"/>
    <property type="match status" value="1"/>
</dbReference>
<protein>
    <recommendedName>
        <fullName evidence="4">sn-glycerol-3-phosphate-binding periplasmic protein UgpB</fullName>
    </recommendedName>
</protein>
<evidence type="ECO:0000313" key="9">
    <source>
        <dbReference type="EMBL" id="SFZ80619.1"/>
    </source>
</evidence>
<evidence type="ECO:0000313" key="10">
    <source>
        <dbReference type="Proteomes" id="UP000183447"/>
    </source>
</evidence>